<dbReference type="AlphaFoldDB" id="A0A5C3N985"/>
<name>A0A5C3N985_9AGAM</name>
<evidence type="ECO:0000313" key="1">
    <source>
        <dbReference type="EMBL" id="TFK53900.1"/>
    </source>
</evidence>
<gene>
    <name evidence="1" type="ORF">OE88DRAFT_1642573</name>
</gene>
<organism evidence="1 2">
    <name type="scientific">Heliocybe sulcata</name>
    <dbReference type="NCBI Taxonomy" id="5364"/>
    <lineage>
        <taxon>Eukaryota</taxon>
        <taxon>Fungi</taxon>
        <taxon>Dikarya</taxon>
        <taxon>Basidiomycota</taxon>
        <taxon>Agaricomycotina</taxon>
        <taxon>Agaricomycetes</taxon>
        <taxon>Gloeophyllales</taxon>
        <taxon>Gloeophyllaceae</taxon>
        <taxon>Heliocybe</taxon>
    </lineage>
</organism>
<accession>A0A5C3N985</accession>
<evidence type="ECO:0000313" key="2">
    <source>
        <dbReference type="Proteomes" id="UP000305948"/>
    </source>
</evidence>
<keyword evidence="2" id="KW-1185">Reference proteome</keyword>
<reference evidence="1 2" key="1">
    <citation type="journal article" date="2019" name="Nat. Ecol. Evol.">
        <title>Megaphylogeny resolves global patterns of mushroom evolution.</title>
        <authorList>
            <person name="Varga T."/>
            <person name="Krizsan K."/>
            <person name="Foldi C."/>
            <person name="Dima B."/>
            <person name="Sanchez-Garcia M."/>
            <person name="Sanchez-Ramirez S."/>
            <person name="Szollosi G.J."/>
            <person name="Szarkandi J.G."/>
            <person name="Papp V."/>
            <person name="Albert L."/>
            <person name="Andreopoulos W."/>
            <person name="Angelini C."/>
            <person name="Antonin V."/>
            <person name="Barry K.W."/>
            <person name="Bougher N.L."/>
            <person name="Buchanan P."/>
            <person name="Buyck B."/>
            <person name="Bense V."/>
            <person name="Catcheside P."/>
            <person name="Chovatia M."/>
            <person name="Cooper J."/>
            <person name="Damon W."/>
            <person name="Desjardin D."/>
            <person name="Finy P."/>
            <person name="Geml J."/>
            <person name="Haridas S."/>
            <person name="Hughes K."/>
            <person name="Justo A."/>
            <person name="Karasinski D."/>
            <person name="Kautmanova I."/>
            <person name="Kiss B."/>
            <person name="Kocsube S."/>
            <person name="Kotiranta H."/>
            <person name="LaButti K.M."/>
            <person name="Lechner B.E."/>
            <person name="Liimatainen K."/>
            <person name="Lipzen A."/>
            <person name="Lukacs Z."/>
            <person name="Mihaltcheva S."/>
            <person name="Morgado L.N."/>
            <person name="Niskanen T."/>
            <person name="Noordeloos M.E."/>
            <person name="Ohm R.A."/>
            <person name="Ortiz-Santana B."/>
            <person name="Ovrebo C."/>
            <person name="Racz N."/>
            <person name="Riley R."/>
            <person name="Savchenko A."/>
            <person name="Shiryaev A."/>
            <person name="Soop K."/>
            <person name="Spirin V."/>
            <person name="Szebenyi C."/>
            <person name="Tomsovsky M."/>
            <person name="Tulloss R.E."/>
            <person name="Uehling J."/>
            <person name="Grigoriev I.V."/>
            <person name="Vagvolgyi C."/>
            <person name="Papp T."/>
            <person name="Martin F.M."/>
            <person name="Miettinen O."/>
            <person name="Hibbett D.S."/>
            <person name="Nagy L.G."/>
        </authorList>
    </citation>
    <scope>NUCLEOTIDE SEQUENCE [LARGE SCALE GENOMIC DNA]</scope>
    <source>
        <strain evidence="1 2">OMC1185</strain>
    </source>
</reference>
<proteinExistence type="predicted"/>
<sequence length="249" mass="28027">MEKYSVEPYLGMYYRIPEMPEVKMLAEIGKYPNLENKVLRVGLKWSWEVLAQIYRVILSVCGYITGVAIQASGPREFQYLRAAYLVSSCFISMATDASGVNNDTFVLVTMRNGSCVYGRQFRCMALTGAPAPQMDLIESLVEGDSGDTGEMINFISTYRLNRSFSFSHCLLDGERLLAESTYPIGSCIVIRDQSLNRLIALFNNWKKADYESIGRAHGIQWHSRLLKAELVPVIRICVQGKSISEAKHP</sequence>
<dbReference type="Proteomes" id="UP000305948">
    <property type="component" value="Unassembled WGS sequence"/>
</dbReference>
<protein>
    <submittedName>
        <fullName evidence="1">Uncharacterized protein</fullName>
    </submittedName>
</protein>
<dbReference type="EMBL" id="ML213506">
    <property type="protein sequence ID" value="TFK53900.1"/>
    <property type="molecule type" value="Genomic_DNA"/>
</dbReference>